<proteinExistence type="predicted"/>
<dbReference type="AlphaFoldDB" id="A0A418ZTQ0"/>
<keyword evidence="2" id="KW-1185">Reference proteome</keyword>
<reference evidence="1 2" key="1">
    <citation type="submission" date="2018-09" db="EMBL/GenBank/DDBJ databases">
        <title>Paracoccus onubensis nov. sp. a moderate halophilic bacterium isolated from Gruta de las Maravillas (Aracena, Spain).</title>
        <authorList>
            <person name="Jurado V."/>
            <person name="Gutierrez-Patricio S."/>
            <person name="Gonzalez-Pimentel J.L."/>
            <person name="Laiz L."/>
            <person name="Saiz-Jimenez C."/>
        </authorList>
    </citation>
    <scope>NUCLEOTIDE SEQUENCE [LARGE SCALE GENOMIC DNA]</scope>
    <source>
        <strain evidence="1 2">DSM 19484</strain>
    </source>
</reference>
<gene>
    <name evidence="1" type="ORF">D3P06_11905</name>
</gene>
<dbReference type="EMBL" id="QZEV01000062">
    <property type="protein sequence ID" value="RJL01881.1"/>
    <property type="molecule type" value="Genomic_DNA"/>
</dbReference>
<accession>A0A418ZTQ0</accession>
<dbReference type="Proteomes" id="UP000285530">
    <property type="component" value="Unassembled WGS sequence"/>
</dbReference>
<name>A0A418ZTQ0_9RHOB</name>
<comment type="caution">
    <text evidence="1">The sequence shown here is derived from an EMBL/GenBank/DDBJ whole genome shotgun (WGS) entry which is preliminary data.</text>
</comment>
<organism evidence="1 2">
    <name type="scientific">Paracoccus aestuarii</name>
    <dbReference type="NCBI Taxonomy" id="453842"/>
    <lineage>
        <taxon>Bacteria</taxon>
        <taxon>Pseudomonadati</taxon>
        <taxon>Pseudomonadota</taxon>
        <taxon>Alphaproteobacteria</taxon>
        <taxon>Rhodobacterales</taxon>
        <taxon>Paracoccaceae</taxon>
        <taxon>Paracoccus</taxon>
    </lineage>
</organism>
<dbReference type="RefSeq" id="WP_119886769.1">
    <property type="nucleotide sequence ID" value="NZ_CP067169.1"/>
</dbReference>
<dbReference type="OrthoDB" id="7353854at2"/>
<sequence length="119" mass="13464">MDDDRVWKFEDALWRASEDRYHDRVDDECVMALPHAPHVLQGQGAIDAVSGTPEWDEVSFDDRTISRPQEGLIVVGYTVRARKDGTEFAAACSSTYLRKGHEDWTVIQHAQVPLHEAKG</sequence>
<evidence type="ECO:0000313" key="1">
    <source>
        <dbReference type="EMBL" id="RJL01881.1"/>
    </source>
</evidence>
<protein>
    <submittedName>
        <fullName evidence="1">DUF4440 domain-containing protein</fullName>
    </submittedName>
</protein>
<evidence type="ECO:0000313" key="2">
    <source>
        <dbReference type="Proteomes" id="UP000285530"/>
    </source>
</evidence>